<dbReference type="GO" id="GO:0016757">
    <property type="term" value="F:glycosyltransferase activity"/>
    <property type="evidence" value="ECO:0007669"/>
    <property type="project" value="UniProtKB-KW"/>
</dbReference>
<feature type="transmembrane region" description="Helical" evidence="3">
    <location>
        <begin position="6"/>
        <end position="27"/>
    </location>
</feature>
<evidence type="ECO:0000313" key="5">
    <source>
        <dbReference type="EMBL" id="KKN30636.1"/>
    </source>
</evidence>
<feature type="domain" description="Glycosyltransferase 2-like" evidence="4">
    <location>
        <begin position="53"/>
        <end position="163"/>
    </location>
</feature>
<keyword evidence="3" id="KW-1133">Transmembrane helix</keyword>
<evidence type="ECO:0000256" key="1">
    <source>
        <dbReference type="ARBA" id="ARBA00022676"/>
    </source>
</evidence>
<evidence type="ECO:0000256" key="3">
    <source>
        <dbReference type="SAM" id="Phobius"/>
    </source>
</evidence>
<dbReference type="PANTHER" id="PTHR43630:SF1">
    <property type="entry name" value="POLY-BETA-1,6-N-ACETYL-D-GLUCOSAMINE SYNTHASE"/>
    <property type="match status" value="1"/>
</dbReference>
<keyword evidence="3" id="KW-0812">Transmembrane</keyword>
<sequence length="383" mass="42309">MLEAVFWVAVFGSLYSYFIYPLILMALPAKRALPAPGVGPVAADIEAGSPSVSLIITAHNEAGRIRQKLENTLELVYPNLEIIVASDCSADATDDIVREYQNKGILLSRTDERLGKENAQKDAIAMATGDIIVFSDVATSIPADAIVALVRYFENPTVGAISSEDVFVSRDGGVVGEGAYVKYEMWLRKLESLRGGLVGLSGSFFAVRHELCERWDIHAPSDFNTALNCAMEGYVAVSAPDVLGHYQDVADPGKEYQRKLRTVIRGWTALARHPEVLNPAKFGLFAWQVFSHKLMRWAVPWFLLILFVASIMLAGSGWVYSLALLLQLVFYGVVLAAHFSPDLRAKGYVRIPYFFVQVNYAIAHATLQFLGGRRMTVWSPSQR</sequence>
<dbReference type="AlphaFoldDB" id="A0A0F9S0F3"/>
<feature type="transmembrane region" description="Helical" evidence="3">
    <location>
        <begin position="319"/>
        <end position="339"/>
    </location>
</feature>
<dbReference type="PANTHER" id="PTHR43630">
    <property type="entry name" value="POLY-BETA-1,6-N-ACETYL-D-GLUCOSAMINE SYNTHASE"/>
    <property type="match status" value="1"/>
</dbReference>
<protein>
    <recommendedName>
        <fullName evidence="4">Glycosyltransferase 2-like domain-containing protein</fullName>
    </recommendedName>
</protein>
<reference evidence="5" key="1">
    <citation type="journal article" date="2015" name="Nature">
        <title>Complex archaea that bridge the gap between prokaryotes and eukaryotes.</title>
        <authorList>
            <person name="Spang A."/>
            <person name="Saw J.H."/>
            <person name="Jorgensen S.L."/>
            <person name="Zaremba-Niedzwiedzka K."/>
            <person name="Martijn J."/>
            <person name="Lind A.E."/>
            <person name="van Eijk R."/>
            <person name="Schleper C."/>
            <person name="Guy L."/>
            <person name="Ettema T.J."/>
        </authorList>
    </citation>
    <scope>NUCLEOTIDE SEQUENCE</scope>
</reference>
<keyword evidence="2" id="KW-0808">Transferase</keyword>
<dbReference type="InterPro" id="IPR001173">
    <property type="entry name" value="Glyco_trans_2-like"/>
</dbReference>
<keyword evidence="3" id="KW-0472">Membrane</keyword>
<evidence type="ECO:0000259" key="4">
    <source>
        <dbReference type="Pfam" id="PF00535"/>
    </source>
</evidence>
<proteinExistence type="predicted"/>
<organism evidence="5">
    <name type="scientific">marine sediment metagenome</name>
    <dbReference type="NCBI Taxonomy" id="412755"/>
    <lineage>
        <taxon>unclassified sequences</taxon>
        <taxon>metagenomes</taxon>
        <taxon>ecological metagenomes</taxon>
    </lineage>
</organism>
<dbReference type="EMBL" id="LAZR01002391">
    <property type="protein sequence ID" value="KKN30636.1"/>
    <property type="molecule type" value="Genomic_DNA"/>
</dbReference>
<dbReference type="SUPFAM" id="SSF53448">
    <property type="entry name" value="Nucleotide-diphospho-sugar transferases"/>
    <property type="match status" value="1"/>
</dbReference>
<feature type="transmembrane region" description="Helical" evidence="3">
    <location>
        <begin position="294"/>
        <end position="313"/>
    </location>
</feature>
<dbReference type="CDD" id="cd06439">
    <property type="entry name" value="CESA_like_1"/>
    <property type="match status" value="1"/>
</dbReference>
<comment type="caution">
    <text evidence="5">The sequence shown here is derived from an EMBL/GenBank/DDBJ whole genome shotgun (WGS) entry which is preliminary data.</text>
</comment>
<gene>
    <name evidence="5" type="ORF">LCGC14_0832040</name>
</gene>
<dbReference type="Pfam" id="PF00535">
    <property type="entry name" value="Glycos_transf_2"/>
    <property type="match status" value="1"/>
</dbReference>
<name>A0A0F9S0F3_9ZZZZ</name>
<evidence type="ECO:0000256" key="2">
    <source>
        <dbReference type="ARBA" id="ARBA00022679"/>
    </source>
</evidence>
<dbReference type="Gene3D" id="3.90.550.10">
    <property type="entry name" value="Spore Coat Polysaccharide Biosynthesis Protein SpsA, Chain A"/>
    <property type="match status" value="1"/>
</dbReference>
<keyword evidence="1" id="KW-0328">Glycosyltransferase</keyword>
<feature type="transmembrane region" description="Helical" evidence="3">
    <location>
        <begin position="351"/>
        <end position="371"/>
    </location>
</feature>
<accession>A0A0F9S0F3</accession>
<dbReference type="InterPro" id="IPR029044">
    <property type="entry name" value="Nucleotide-diphossugar_trans"/>
</dbReference>